<reference evidence="2 3" key="1">
    <citation type="submission" date="2019-03" db="EMBL/GenBank/DDBJ databases">
        <authorList>
            <person name="Gaulin E."/>
            <person name="Dumas B."/>
        </authorList>
    </citation>
    <scope>NUCLEOTIDE SEQUENCE [LARGE SCALE GENOMIC DNA]</scope>
    <source>
        <strain evidence="2">CBS 568.67</strain>
    </source>
</reference>
<dbReference type="Proteomes" id="UP000332933">
    <property type="component" value="Unassembled WGS sequence"/>
</dbReference>
<protein>
    <submittedName>
        <fullName evidence="2">Aste57867_1798 protein</fullName>
    </submittedName>
</protein>
<evidence type="ECO:0000313" key="3">
    <source>
        <dbReference type="Proteomes" id="UP000332933"/>
    </source>
</evidence>
<organism evidence="2 3">
    <name type="scientific">Aphanomyces stellatus</name>
    <dbReference type="NCBI Taxonomy" id="120398"/>
    <lineage>
        <taxon>Eukaryota</taxon>
        <taxon>Sar</taxon>
        <taxon>Stramenopiles</taxon>
        <taxon>Oomycota</taxon>
        <taxon>Saprolegniomycetes</taxon>
        <taxon>Saprolegniales</taxon>
        <taxon>Verrucalvaceae</taxon>
        <taxon>Aphanomyces</taxon>
    </lineage>
</organism>
<reference evidence="1" key="2">
    <citation type="submission" date="2019-06" db="EMBL/GenBank/DDBJ databases">
        <title>Genomics analysis of Aphanomyces spp. identifies a new class of oomycete effector associated with host adaptation.</title>
        <authorList>
            <person name="Gaulin E."/>
        </authorList>
    </citation>
    <scope>NUCLEOTIDE SEQUENCE</scope>
    <source>
        <strain evidence="1">CBS 578.67</strain>
    </source>
</reference>
<accession>A0A485K7A1</accession>
<keyword evidence="3" id="KW-1185">Reference proteome</keyword>
<sequence>MKFGYPSLDDNLPVHHHANYKTPSSPKLCSEQGCDRVVRAKGHCAAHGGGRRCSQDGCSAYARRGGVCHRHRFVATPAADNADPIQPSQEVKVVSIEEGVSCDFDLDVLRAVFGSTIIVDIENLAAEHVECRSL</sequence>
<evidence type="ECO:0000313" key="2">
    <source>
        <dbReference type="EMBL" id="VFT79007.1"/>
    </source>
</evidence>
<dbReference type="AlphaFoldDB" id="A0A485K7A1"/>
<dbReference type="EMBL" id="CAADRA010000166">
    <property type="protein sequence ID" value="VFT79007.1"/>
    <property type="molecule type" value="Genomic_DNA"/>
</dbReference>
<name>A0A485K7A1_9STRA</name>
<dbReference type="OrthoDB" id="94245at2759"/>
<dbReference type="EMBL" id="VJMH01000166">
    <property type="protein sequence ID" value="KAF0718259.1"/>
    <property type="molecule type" value="Genomic_DNA"/>
</dbReference>
<gene>
    <name evidence="2" type="primary">Aste57867_1798</name>
    <name evidence="1" type="ORF">As57867_001796</name>
    <name evidence="2" type="ORF">ASTE57867_1798</name>
</gene>
<proteinExistence type="predicted"/>
<evidence type="ECO:0000313" key="1">
    <source>
        <dbReference type="EMBL" id="KAF0718259.1"/>
    </source>
</evidence>